<protein>
    <recommendedName>
        <fullName evidence="3">DUF922 domain-containing protein</fullName>
    </recommendedName>
</protein>
<evidence type="ECO:0000313" key="2">
    <source>
        <dbReference type="Proteomes" id="UP000468581"/>
    </source>
</evidence>
<sequence>MKYIVTLITLCLITASISTNKFYANSEIDVNDKILWLKNRNLIWEDFQGNPPNNKDAALAATQCEIKIIKIELVDNLPNIIIGTYFIKSRSWTVTTNHEALEHEQLHFDIYELFSRKIRKGFMELNNQKIADIKFYEDLYKNLINCAIEENNNYDFEVYFNEKKQQEWISRITNELEKLKEYEYKP</sequence>
<accession>A0A6P0UJF1</accession>
<name>A0A6P0UJF1_9FLAO</name>
<dbReference type="Proteomes" id="UP000468581">
    <property type="component" value="Unassembled WGS sequence"/>
</dbReference>
<proteinExistence type="predicted"/>
<dbReference type="AlphaFoldDB" id="A0A6P0UJF1"/>
<dbReference type="RefSeq" id="WP_163606109.1">
    <property type="nucleotide sequence ID" value="NZ_JAABOO010000001.1"/>
</dbReference>
<dbReference type="EMBL" id="JAABOO010000001">
    <property type="protein sequence ID" value="NER13107.1"/>
    <property type="molecule type" value="Genomic_DNA"/>
</dbReference>
<reference evidence="1 2" key="1">
    <citation type="submission" date="2020-01" db="EMBL/GenBank/DDBJ databases">
        <title>Leptobacterium flavescens.</title>
        <authorList>
            <person name="Wang G."/>
        </authorList>
    </citation>
    <scope>NUCLEOTIDE SEQUENCE [LARGE SCALE GENOMIC DNA]</scope>
    <source>
        <strain evidence="1 2">KCTC 22160</strain>
    </source>
</reference>
<gene>
    <name evidence="1" type="ORF">GWK08_06630</name>
</gene>
<comment type="caution">
    <text evidence="1">The sequence shown here is derived from an EMBL/GenBank/DDBJ whole genome shotgun (WGS) entry which is preliminary data.</text>
</comment>
<keyword evidence="2" id="KW-1185">Reference proteome</keyword>
<evidence type="ECO:0008006" key="3">
    <source>
        <dbReference type="Google" id="ProtNLM"/>
    </source>
</evidence>
<evidence type="ECO:0000313" key="1">
    <source>
        <dbReference type="EMBL" id="NER13107.1"/>
    </source>
</evidence>
<organism evidence="1 2">
    <name type="scientific">Leptobacterium flavescens</name>
    <dbReference type="NCBI Taxonomy" id="472055"/>
    <lineage>
        <taxon>Bacteria</taxon>
        <taxon>Pseudomonadati</taxon>
        <taxon>Bacteroidota</taxon>
        <taxon>Flavobacteriia</taxon>
        <taxon>Flavobacteriales</taxon>
        <taxon>Flavobacteriaceae</taxon>
        <taxon>Leptobacterium</taxon>
    </lineage>
</organism>